<proteinExistence type="predicted"/>
<protein>
    <submittedName>
        <fullName evidence="1">Oidioi.mRNA.OKI2018_I69.chr2.g5693.t1.cds</fullName>
    </submittedName>
</protein>
<evidence type="ECO:0000313" key="2">
    <source>
        <dbReference type="Proteomes" id="UP001158576"/>
    </source>
</evidence>
<dbReference type="Proteomes" id="UP001158576">
    <property type="component" value="Chromosome 2"/>
</dbReference>
<dbReference type="EMBL" id="OU015567">
    <property type="protein sequence ID" value="CAG5111377.1"/>
    <property type="molecule type" value="Genomic_DNA"/>
</dbReference>
<sequence>MCEEGKFSISDLKKSHDDLKGLLEEARKHYKFEAYLTPGKVGAALKNDHRKAEENTNKYGLCRRLLEEPQPPKFHIFRRKPLKKDTSAA</sequence>
<accession>A0ABN7T7N1</accession>
<reference evidence="1 2" key="1">
    <citation type="submission" date="2021-04" db="EMBL/GenBank/DDBJ databases">
        <authorList>
            <person name="Bliznina A."/>
        </authorList>
    </citation>
    <scope>NUCLEOTIDE SEQUENCE [LARGE SCALE GENOMIC DNA]</scope>
</reference>
<name>A0ABN7T7N1_OIKDI</name>
<organism evidence="1 2">
    <name type="scientific">Oikopleura dioica</name>
    <name type="common">Tunicate</name>
    <dbReference type="NCBI Taxonomy" id="34765"/>
    <lineage>
        <taxon>Eukaryota</taxon>
        <taxon>Metazoa</taxon>
        <taxon>Chordata</taxon>
        <taxon>Tunicata</taxon>
        <taxon>Appendicularia</taxon>
        <taxon>Copelata</taxon>
        <taxon>Oikopleuridae</taxon>
        <taxon>Oikopleura</taxon>
    </lineage>
</organism>
<gene>
    <name evidence="1" type="ORF">OKIOD_LOCUS14458</name>
</gene>
<evidence type="ECO:0000313" key="1">
    <source>
        <dbReference type="EMBL" id="CAG5111377.1"/>
    </source>
</evidence>
<keyword evidence="2" id="KW-1185">Reference proteome</keyword>